<evidence type="ECO:0000313" key="2">
    <source>
        <dbReference type="Proteomes" id="UP000237347"/>
    </source>
</evidence>
<reference evidence="1 2" key="1">
    <citation type="journal article" date="2018" name="Sci. Data">
        <title>The draft genome sequence of cork oak.</title>
        <authorList>
            <person name="Ramos A.M."/>
            <person name="Usie A."/>
            <person name="Barbosa P."/>
            <person name="Barros P.M."/>
            <person name="Capote T."/>
            <person name="Chaves I."/>
            <person name="Simoes F."/>
            <person name="Abreu I."/>
            <person name="Carrasquinho I."/>
            <person name="Faro C."/>
            <person name="Guimaraes J.B."/>
            <person name="Mendonca D."/>
            <person name="Nobrega F."/>
            <person name="Rodrigues L."/>
            <person name="Saibo N.J.M."/>
            <person name="Varela M.C."/>
            <person name="Egas C."/>
            <person name="Matos J."/>
            <person name="Miguel C.M."/>
            <person name="Oliveira M.M."/>
            <person name="Ricardo C.P."/>
            <person name="Goncalves S."/>
        </authorList>
    </citation>
    <scope>NUCLEOTIDE SEQUENCE [LARGE SCALE GENOMIC DNA]</scope>
    <source>
        <strain evidence="2">cv. HL8</strain>
    </source>
</reference>
<keyword evidence="2" id="KW-1185">Reference proteome</keyword>
<dbReference type="EMBL" id="PKMF04000154">
    <property type="protein sequence ID" value="KAK7846493.1"/>
    <property type="molecule type" value="Genomic_DNA"/>
</dbReference>
<protein>
    <recommendedName>
        <fullName evidence="3">Secreted protein</fullName>
    </recommendedName>
</protein>
<evidence type="ECO:0008006" key="3">
    <source>
        <dbReference type="Google" id="ProtNLM"/>
    </source>
</evidence>
<evidence type="ECO:0000313" key="1">
    <source>
        <dbReference type="EMBL" id="KAK7846493.1"/>
    </source>
</evidence>
<accession>A0AAW0L7R5</accession>
<comment type="caution">
    <text evidence="1">The sequence shown here is derived from an EMBL/GenBank/DDBJ whole genome shotgun (WGS) entry which is preliminary data.</text>
</comment>
<dbReference type="AlphaFoldDB" id="A0AAW0L7R5"/>
<gene>
    <name evidence="1" type="ORF">CFP56_007851</name>
</gene>
<sequence length="81" mass="8815">MLPLLAPWVELVWSQPNCEVCGGDCVLASDSDLKVGCYNYNVQSRSGGSSSGTVAEYGISPPSLVSMVRRDWTTHYVDVLF</sequence>
<organism evidence="1 2">
    <name type="scientific">Quercus suber</name>
    <name type="common">Cork oak</name>
    <dbReference type="NCBI Taxonomy" id="58331"/>
    <lineage>
        <taxon>Eukaryota</taxon>
        <taxon>Viridiplantae</taxon>
        <taxon>Streptophyta</taxon>
        <taxon>Embryophyta</taxon>
        <taxon>Tracheophyta</taxon>
        <taxon>Spermatophyta</taxon>
        <taxon>Magnoliopsida</taxon>
        <taxon>eudicotyledons</taxon>
        <taxon>Gunneridae</taxon>
        <taxon>Pentapetalae</taxon>
        <taxon>rosids</taxon>
        <taxon>fabids</taxon>
        <taxon>Fagales</taxon>
        <taxon>Fagaceae</taxon>
        <taxon>Quercus</taxon>
    </lineage>
</organism>
<name>A0AAW0L7R5_QUESU</name>
<proteinExistence type="predicted"/>
<dbReference type="Proteomes" id="UP000237347">
    <property type="component" value="Unassembled WGS sequence"/>
</dbReference>